<dbReference type="InterPro" id="IPR006201">
    <property type="entry name" value="Neur_channel"/>
</dbReference>
<keyword evidence="6" id="KW-0732">Signal</keyword>
<keyword evidence="10" id="KW-0407">Ion channel</keyword>
<dbReference type="Gene3D" id="1.20.58.390">
    <property type="entry name" value="Neurotransmitter-gated ion-channel transmembrane domain"/>
    <property type="match status" value="1"/>
</dbReference>
<feature type="domain" description="Neurotransmitter-gated ion-channel transmembrane" evidence="14">
    <location>
        <begin position="203"/>
        <end position="397"/>
    </location>
</feature>
<proteinExistence type="predicted"/>
<feature type="domain" description="Neurotransmitter-gated ion-channel ligand-binding" evidence="13">
    <location>
        <begin position="18"/>
        <end position="135"/>
    </location>
</feature>
<keyword evidence="15" id="KW-0675">Receptor</keyword>
<dbReference type="GO" id="GO:0004890">
    <property type="term" value="F:GABA-A receptor activity"/>
    <property type="evidence" value="ECO:0007669"/>
    <property type="project" value="UniProtKB-ARBA"/>
</dbReference>
<dbReference type="GO" id="GO:0005886">
    <property type="term" value="C:plasma membrane"/>
    <property type="evidence" value="ECO:0007669"/>
    <property type="project" value="UniProtKB-SubCell"/>
</dbReference>
<comment type="subcellular location">
    <subcellularLocation>
        <location evidence="2">Cell membrane</location>
    </subcellularLocation>
    <subcellularLocation>
        <location evidence="1">Membrane</location>
        <topology evidence="1">Multi-pass membrane protein</topology>
    </subcellularLocation>
</comment>
<feature type="transmembrane region" description="Helical" evidence="12">
    <location>
        <begin position="202"/>
        <end position="220"/>
    </location>
</feature>
<evidence type="ECO:0000256" key="9">
    <source>
        <dbReference type="ARBA" id="ARBA00023136"/>
    </source>
</evidence>
<accession>A0A8S3TUY3</accession>
<dbReference type="OrthoDB" id="407674at2759"/>
<evidence type="ECO:0000256" key="4">
    <source>
        <dbReference type="ARBA" id="ARBA00022475"/>
    </source>
</evidence>
<evidence type="ECO:0000313" key="16">
    <source>
        <dbReference type="Proteomes" id="UP000683360"/>
    </source>
</evidence>
<dbReference type="PANTHER" id="PTHR18945">
    <property type="entry name" value="NEUROTRANSMITTER GATED ION CHANNEL"/>
    <property type="match status" value="1"/>
</dbReference>
<dbReference type="AlphaFoldDB" id="A0A8S3TUY3"/>
<dbReference type="Pfam" id="PF02931">
    <property type="entry name" value="Neur_chan_LBD"/>
    <property type="match status" value="1"/>
</dbReference>
<dbReference type="CDD" id="cd19049">
    <property type="entry name" value="LGIC_TM_anion"/>
    <property type="match status" value="1"/>
</dbReference>
<keyword evidence="9 12" id="KW-0472">Membrane</keyword>
<keyword evidence="5 12" id="KW-0812">Transmembrane</keyword>
<organism evidence="15 16">
    <name type="scientific">Mytilus edulis</name>
    <name type="common">Blue mussel</name>
    <dbReference type="NCBI Taxonomy" id="6550"/>
    <lineage>
        <taxon>Eukaryota</taxon>
        <taxon>Metazoa</taxon>
        <taxon>Spiralia</taxon>
        <taxon>Lophotrochozoa</taxon>
        <taxon>Mollusca</taxon>
        <taxon>Bivalvia</taxon>
        <taxon>Autobranchia</taxon>
        <taxon>Pteriomorphia</taxon>
        <taxon>Mytilida</taxon>
        <taxon>Mytiloidea</taxon>
        <taxon>Mytilidae</taxon>
        <taxon>Mytilinae</taxon>
        <taxon>Mytilus</taxon>
    </lineage>
</organism>
<evidence type="ECO:0000256" key="5">
    <source>
        <dbReference type="ARBA" id="ARBA00022692"/>
    </source>
</evidence>
<evidence type="ECO:0000256" key="12">
    <source>
        <dbReference type="SAM" id="Phobius"/>
    </source>
</evidence>
<keyword evidence="16" id="KW-1185">Reference proteome</keyword>
<name>A0A8S3TUY3_MYTED</name>
<dbReference type="SUPFAM" id="SSF63712">
    <property type="entry name" value="Nicotinic receptor ligand binding domain-like"/>
    <property type="match status" value="1"/>
</dbReference>
<dbReference type="EMBL" id="CAJPWZ010002227">
    <property type="protein sequence ID" value="CAG2234217.1"/>
    <property type="molecule type" value="Genomic_DNA"/>
</dbReference>
<dbReference type="GO" id="GO:0022824">
    <property type="term" value="F:transmitter-gated monoatomic ion channel activity"/>
    <property type="evidence" value="ECO:0007669"/>
    <property type="project" value="UniProtKB-ARBA"/>
</dbReference>
<keyword evidence="7 12" id="KW-1133">Transmembrane helix</keyword>
<sequence>MVYFFVSISQKPSSFYREETLRELFRNYDSTIPPTFNDDEPVKALVQLYILGIDSVSDSAMEYTLFMILRQKWYDKRLQYNIIPGVRALELDPKAMNNVWVPDLYMVNEKRAMIHDITTPNKLLHIYSDGQVVYNGYSTDRLMLRWNNVPVELAANMSLPQFILDDINTAICDRLYAGIKYTCITMKIHFTRKYGYHLIQEFIPSALIVMLSWVSFWISLEAVPARISIGLLSVLTMTTQSSGSRTKLPEVSYIKAIDIWMSVCMLFVFAALLEYALVNVFDRKQKRHETYVDANGVGKEVCTITIVNKLAENGECTKGQHLAGLKSTNKRPTTKPVNTVQTLLTAKVDKNKPPPSKRTHSDVSNESNNSLDLSGIMNFQKDIDEIKIKLEGVTRRLREDLDRVTKDLIKTSDLEQVVTLIVKKLMNEFEITVQKKIDEKVEEVKNEMQEKFDALTIENEDLKNKIQAIQYSNTTIRRDLNETSRLSRQADISCNYNEQKDKQDLKKDFMETVRKELNVQLEDRDVVAIHRIPSQKAGPYLSDVKRQIMRCRKELTSKVRFVDDVTQRNMSLIERLRKTDEFESVWYFNCGIYGRTPAGLQLKFGLYDDIHYRVQQGK</sequence>
<evidence type="ECO:0000259" key="13">
    <source>
        <dbReference type="Pfam" id="PF02931"/>
    </source>
</evidence>
<evidence type="ECO:0000256" key="1">
    <source>
        <dbReference type="ARBA" id="ARBA00004141"/>
    </source>
</evidence>
<evidence type="ECO:0000256" key="10">
    <source>
        <dbReference type="ARBA" id="ARBA00023303"/>
    </source>
</evidence>
<gene>
    <name evidence="15" type="ORF">MEDL_46817</name>
</gene>
<keyword evidence="8" id="KW-0406">Ion transport</keyword>
<dbReference type="InterPro" id="IPR006028">
    <property type="entry name" value="GABAA/Glycine_rcpt"/>
</dbReference>
<evidence type="ECO:0000256" key="11">
    <source>
        <dbReference type="SAM" id="MobiDB-lite"/>
    </source>
</evidence>
<evidence type="ECO:0000313" key="15">
    <source>
        <dbReference type="EMBL" id="CAG2234217.1"/>
    </source>
</evidence>
<dbReference type="InterPro" id="IPR006202">
    <property type="entry name" value="Neur_chan_lig-bd"/>
</dbReference>
<dbReference type="InterPro" id="IPR036719">
    <property type="entry name" value="Neuro-gated_channel_TM_sf"/>
</dbReference>
<evidence type="ECO:0000256" key="3">
    <source>
        <dbReference type="ARBA" id="ARBA00022448"/>
    </source>
</evidence>
<dbReference type="Proteomes" id="UP000683360">
    <property type="component" value="Unassembled WGS sequence"/>
</dbReference>
<dbReference type="InterPro" id="IPR036734">
    <property type="entry name" value="Neur_chan_lig-bd_sf"/>
</dbReference>
<evidence type="ECO:0000256" key="2">
    <source>
        <dbReference type="ARBA" id="ARBA00004236"/>
    </source>
</evidence>
<evidence type="ECO:0000256" key="6">
    <source>
        <dbReference type="ARBA" id="ARBA00022729"/>
    </source>
</evidence>
<feature type="compositionally biased region" description="Polar residues" evidence="11">
    <location>
        <begin position="362"/>
        <end position="371"/>
    </location>
</feature>
<feature type="region of interest" description="Disordered" evidence="11">
    <location>
        <begin position="346"/>
        <end position="371"/>
    </location>
</feature>
<dbReference type="InterPro" id="IPR006029">
    <property type="entry name" value="Neurotrans-gated_channel_TM"/>
</dbReference>
<evidence type="ECO:0000256" key="7">
    <source>
        <dbReference type="ARBA" id="ARBA00022989"/>
    </source>
</evidence>
<protein>
    <submittedName>
        <fullName evidence="15">Glycine receptor subunit alpha-4,Glycine receptor subunit alpha-3,Glycine receptor subunit alpha-1</fullName>
    </submittedName>
</protein>
<evidence type="ECO:0000259" key="14">
    <source>
        <dbReference type="Pfam" id="PF02932"/>
    </source>
</evidence>
<dbReference type="Pfam" id="PF02932">
    <property type="entry name" value="Neur_chan_memb"/>
    <property type="match status" value="1"/>
</dbReference>
<dbReference type="Gene3D" id="2.70.170.10">
    <property type="entry name" value="Neurotransmitter-gated ion-channel ligand-binding domain"/>
    <property type="match status" value="2"/>
</dbReference>
<evidence type="ECO:0000256" key="8">
    <source>
        <dbReference type="ARBA" id="ARBA00023065"/>
    </source>
</evidence>
<dbReference type="FunFam" id="1.20.58.390:FF:000032">
    <property type="entry name" value="gamma-aminobutyric acid receptor subunit epsilon"/>
    <property type="match status" value="1"/>
</dbReference>
<dbReference type="InterPro" id="IPR038050">
    <property type="entry name" value="Neuro_actylchol_rec"/>
</dbReference>
<keyword evidence="4" id="KW-1003">Cell membrane</keyword>
<dbReference type="PRINTS" id="PR00253">
    <property type="entry name" value="GABAARECEPTR"/>
</dbReference>
<comment type="caution">
    <text evidence="15">The sequence shown here is derived from an EMBL/GenBank/DDBJ whole genome shotgun (WGS) entry which is preliminary data.</text>
</comment>
<dbReference type="SUPFAM" id="SSF90112">
    <property type="entry name" value="Neurotransmitter-gated ion-channel transmembrane pore"/>
    <property type="match status" value="1"/>
</dbReference>
<reference evidence="15" key="1">
    <citation type="submission" date="2021-03" db="EMBL/GenBank/DDBJ databases">
        <authorList>
            <person name="Bekaert M."/>
        </authorList>
    </citation>
    <scope>NUCLEOTIDE SEQUENCE</scope>
</reference>
<feature type="transmembrane region" description="Helical" evidence="12">
    <location>
        <begin position="259"/>
        <end position="278"/>
    </location>
</feature>
<keyword evidence="3" id="KW-0813">Transport</keyword>